<reference evidence="4 5" key="2">
    <citation type="submission" date="2024-07" db="EMBL/GenBank/DDBJ databases">
        <authorList>
            <person name="Akdeniz Z."/>
        </authorList>
    </citation>
    <scope>NUCLEOTIDE SEQUENCE [LARGE SCALE GENOMIC DNA]</scope>
</reference>
<evidence type="ECO:0000256" key="2">
    <source>
        <dbReference type="ARBA" id="ARBA00022737"/>
    </source>
</evidence>
<name>A0AA86UKM1_9EUKA</name>
<keyword evidence="1" id="KW-0433">Leucine-rich repeat</keyword>
<dbReference type="InterPro" id="IPR050836">
    <property type="entry name" value="SDS22/Internalin_LRR"/>
</dbReference>
<organism evidence="3">
    <name type="scientific">Hexamita inflata</name>
    <dbReference type="NCBI Taxonomy" id="28002"/>
    <lineage>
        <taxon>Eukaryota</taxon>
        <taxon>Metamonada</taxon>
        <taxon>Diplomonadida</taxon>
        <taxon>Hexamitidae</taxon>
        <taxon>Hexamitinae</taxon>
        <taxon>Hexamita</taxon>
    </lineage>
</organism>
<dbReference type="SMART" id="SM00369">
    <property type="entry name" value="LRR_TYP"/>
    <property type="match status" value="4"/>
</dbReference>
<reference evidence="3" key="1">
    <citation type="submission" date="2023-06" db="EMBL/GenBank/DDBJ databases">
        <authorList>
            <person name="Kurt Z."/>
        </authorList>
    </citation>
    <scope>NUCLEOTIDE SEQUENCE</scope>
</reference>
<dbReference type="InterPro" id="IPR003591">
    <property type="entry name" value="Leu-rich_rpt_typical-subtyp"/>
</dbReference>
<evidence type="ECO:0000256" key="1">
    <source>
        <dbReference type="ARBA" id="ARBA00022614"/>
    </source>
</evidence>
<gene>
    <name evidence="3" type="ORF">HINF_LOCUS42557</name>
    <name evidence="4" type="ORF">HINF_LOCUS52006</name>
</gene>
<proteinExistence type="predicted"/>
<evidence type="ECO:0000313" key="4">
    <source>
        <dbReference type="EMBL" id="CAL6065784.1"/>
    </source>
</evidence>
<dbReference type="InterPro" id="IPR001611">
    <property type="entry name" value="Leu-rich_rpt"/>
</dbReference>
<accession>A0AA86UKM1</accession>
<keyword evidence="5" id="KW-1185">Reference proteome</keyword>
<evidence type="ECO:0000313" key="3">
    <source>
        <dbReference type="EMBL" id="CAI9954912.1"/>
    </source>
</evidence>
<dbReference type="InterPro" id="IPR032675">
    <property type="entry name" value="LRR_dom_sf"/>
</dbReference>
<dbReference type="AlphaFoldDB" id="A0AA86UKM1"/>
<dbReference type="Proteomes" id="UP001642409">
    <property type="component" value="Unassembled WGS sequence"/>
</dbReference>
<sequence length="409" mass="48269">MQPNQAIRNKQDSLKHFYSSQILEIVNLKQMEKLLMMNVPPKVWEDASKRNLLSFNSEFIQEIKIIEFEDRKIENIYLIYFLTNLTELDLYENNISDISSISKLKNLKKINLERNYIQDISSLQSLPDLTHLYLQYNLLTSYTLTLPNLIELSLGYNKLKDKSGLQHSPKLERLNLFQTEITDLHTILHQLFCLKELYLSSNQVTQISYLSNFVDLQILKLVYNQQLQNIKPLKFCTQLIELRIRETSVADIWPLQFLKNLKILDIGLTKIVDLHPLQHLQKLEYINALCACIIDVSPLSKLTQLKTLTFRNNKIINADTLKHHNIFYLYDLSDQKVPARHEFKFYSKILSVHKSHKQIRKIQAENRASKFRESLTHYKKYINLTITEQNQEINNQIEIVFSHNSYADQ</sequence>
<dbReference type="SUPFAM" id="SSF52058">
    <property type="entry name" value="L domain-like"/>
    <property type="match status" value="1"/>
</dbReference>
<evidence type="ECO:0000313" key="5">
    <source>
        <dbReference type="Proteomes" id="UP001642409"/>
    </source>
</evidence>
<dbReference type="InterPro" id="IPR025875">
    <property type="entry name" value="Leu-rich_rpt_4"/>
</dbReference>
<dbReference type="PROSITE" id="PS51450">
    <property type="entry name" value="LRR"/>
    <property type="match status" value="4"/>
</dbReference>
<dbReference type="Gene3D" id="3.80.10.10">
    <property type="entry name" value="Ribonuclease Inhibitor"/>
    <property type="match status" value="1"/>
</dbReference>
<dbReference type="SMART" id="SM00365">
    <property type="entry name" value="LRR_SD22"/>
    <property type="match status" value="6"/>
</dbReference>
<keyword evidence="2" id="KW-0677">Repeat</keyword>
<dbReference type="PANTHER" id="PTHR46652:SF3">
    <property type="entry name" value="LEUCINE-RICH REPEAT-CONTAINING PROTEIN 9"/>
    <property type="match status" value="1"/>
</dbReference>
<dbReference type="EMBL" id="CATOUU010000852">
    <property type="protein sequence ID" value="CAI9954912.1"/>
    <property type="molecule type" value="Genomic_DNA"/>
</dbReference>
<dbReference type="Pfam" id="PF12799">
    <property type="entry name" value="LRR_4"/>
    <property type="match status" value="1"/>
</dbReference>
<dbReference type="PANTHER" id="PTHR46652">
    <property type="entry name" value="LEUCINE-RICH REPEAT AND IQ DOMAIN-CONTAINING PROTEIN 1-RELATED"/>
    <property type="match status" value="1"/>
</dbReference>
<dbReference type="EMBL" id="CAXDID020000257">
    <property type="protein sequence ID" value="CAL6065784.1"/>
    <property type="molecule type" value="Genomic_DNA"/>
</dbReference>
<protein>
    <submittedName>
        <fullName evidence="3">Uncharacterized protein</fullName>
    </submittedName>
</protein>
<comment type="caution">
    <text evidence="3">The sequence shown here is derived from an EMBL/GenBank/DDBJ whole genome shotgun (WGS) entry which is preliminary data.</text>
</comment>